<keyword evidence="5" id="KW-0406">Ion transport</keyword>
<comment type="caution">
    <text evidence="8">The sequence shown here is derived from an EMBL/GenBank/DDBJ whole genome shotgun (WGS) entry which is preliminary data.</text>
</comment>
<sequence>MRGRSDRPCQASLPQSAFDRARRRSRELLPLPFFIPSKIADNITVTLALIAALFLCRMIGEAVIARRADPLTARRHKFKIRAICNVVLAVGLLVIWLSEIQDMLLSLTAVLVALVVATKELIMCAAGAMLRFGGHLFKVGDRIELCGIHGEVIDHGLFSTTIVELPSHGLGSVATGRTVMLPNSVLLTGVVRVEAQPRHYAPHRFTLTLEQPRAPRRVIEAIETAAEATLAPDRELAARFHQFAARKAGFDTAGPETEVSVGTSDLGKLQFHVMIYCLAKDVRLCEQAIVCSVLDDLGIGAEKAPARPAEAMLSELARQLRETPPGKDRREASKAA</sequence>
<keyword evidence="5" id="KW-1003">Cell membrane</keyword>
<dbReference type="AlphaFoldDB" id="A0A4Y8RKK5"/>
<dbReference type="Gene3D" id="2.30.30.60">
    <property type="match status" value="1"/>
</dbReference>
<evidence type="ECO:0000256" key="4">
    <source>
        <dbReference type="ARBA" id="ARBA00023136"/>
    </source>
</evidence>
<dbReference type="GO" id="GO:0008381">
    <property type="term" value="F:mechanosensitive monoatomic ion channel activity"/>
    <property type="evidence" value="ECO:0007669"/>
    <property type="project" value="InterPro"/>
</dbReference>
<dbReference type="InterPro" id="IPR045275">
    <property type="entry name" value="MscS_archaea/bacteria_type"/>
</dbReference>
<feature type="compositionally biased region" description="Basic and acidic residues" evidence="6">
    <location>
        <begin position="318"/>
        <end position="336"/>
    </location>
</feature>
<dbReference type="SUPFAM" id="SSF50182">
    <property type="entry name" value="Sm-like ribonucleoproteins"/>
    <property type="match status" value="1"/>
</dbReference>
<name>A0A4Y8RKK5_9HYPH</name>
<evidence type="ECO:0000256" key="1">
    <source>
        <dbReference type="ARBA" id="ARBA00004370"/>
    </source>
</evidence>
<evidence type="ECO:0000256" key="2">
    <source>
        <dbReference type="ARBA" id="ARBA00022692"/>
    </source>
</evidence>
<comment type="function">
    <text evidence="5">Mechanosensitive channel that participates in the regulation of osmotic pressure changes within the cell, opening in response to stretch forces in the membrane lipid bilayer, without the need for other proteins. Contributes to normal resistance to hypoosmotic shock. Forms an ion channel of 1.0 nanosiemens conductance with a slight preference for anions.</text>
</comment>
<feature type="region of interest" description="Disordered" evidence="6">
    <location>
        <begin position="314"/>
        <end position="336"/>
    </location>
</feature>
<reference evidence="8 9" key="1">
    <citation type="submission" date="2019-03" db="EMBL/GenBank/DDBJ databases">
        <title>Jiella endophytica sp. nov., a novel endophytic bacterium isolated from root of Ficus microcarpa Linn. f.</title>
        <authorList>
            <person name="Tuo L."/>
        </authorList>
    </citation>
    <scope>NUCLEOTIDE SEQUENCE [LARGE SCALE GENOMIC DNA]</scope>
    <source>
        <strain evidence="8 9">CBS5Q-3</strain>
    </source>
</reference>
<accession>A0A4Y8RKK5</accession>
<evidence type="ECO:0000256" key="6">
    <source>
        <dbReference type="SAM" id="MobiDB-lite"/>
    </source>
</evidence>
<keyword evidence="3 5" id="KW-1133">Transmembrane helix</keyword>
<dbReference type="InterPro" id="IPR006685">
    <property type="entry name" value="MscS_channel_2nd"/>
</dbReference>
<evidence type="ECO:0000313" key="9">
    <source>
        <dbReference type="Proteomes" id="UP000298179"/>
    </source>
</evidence>
<comment type="caution">
    <text evidence="5">Lacks conserved residue(s) required for the propagation of feature annotation.</text>
</comment>
<feature type="transmembrane region" description="Helical" evidence="5">
    <location>
        <begin position="39"/>
        <end position="59"/>
    </location>
</feature>
<dbReference type="InterPro" id="IPR010920">
    <property type="entry name" value="LSM_dom_sf"/>
</dbReference>
<dbReference type="EMBL" id="SOZD01000003">
    <property type="protein sequence ID" value="TFF22976.1"/>
    <property type="molecule type" value="Genomic_DNA"/>
</dbReference>
<evidence type="ECO:0000256" key="5">
    <source>
        <dbReference type="RuleBase" id="RU369025"/>
    </source>
</evidence>
<dbReference type="PANTHER" id="PTHR30221">
    <property type="entry name" value="SMALL-CONDUCTANCE MECHANOSENSITIVE CHANNEL"/>
    <property type="match status" value="1"/>
</dbReference>
<dbReference type="InterPro" id="IPR023408">
    <property type="entry name" value="MscS_beta-dom_sf"/>
</dbReference>
<dbReference type="PANTHER" id="PTHR30221:SF8">
    <property type="entry name" value="SMALL-CONDUCTANCE MECHANOSENSITIVE CHANNEL"/>
    <property type="match status" value="1"/>
</dbReference>
<dbReference type="OrthoDB" id="9775421at2"/>
<comment type="subunit">
    <text evidence="5">Homoheptamer.</text>
</comment>
<keyword evidence="5" id="KW-0813">Transport</keyword>
<keyword evidence="5" id="KW-0997">Cell inner membrane</keyword>
<keyword evidence="9" id="KW-1185">Reference proteome</keyword>
<evidence type="ECO:0000256" key="3">
    <source>
        <dbReference type="ARBA" id="ARBA00022989"/>
    </source>
</evidence>
<feature type="domain" description="Mechanosensitive ion channel MscS" evidence="7">
    <location>
        <begin position="136"/>
        <end position="188"/>
    </location>
</feature>
<proteinExistence type="inferred from homology"/>
<feature type="transmembrane region" description="Helical" evidence="5">
    <location>
        <begin position="80"/>
        <end position="98"/>
    </location>
</feature>
<evidence type="ECO:0000313" key="8">
    <source>
        <dbReference type="EMBL" id="TFF22976.1"/>
    </source>
</evidence>
<dbReference type="GO" id="GO:0005886">
    <property type="term" value="C:plasma membrane"/>
    <property type="evidence" value="ECO:0007669"/>
    <property type="project" value="UniProtKB-SubCell"/>
</dbReference>
<organism evidence="8 9">
    <name type="scientific">Jiella endophytica</name>
    <dbReference type="NCBI Taxonomy" id="2558362"/>
    <lineage>
        <taxon>Bacteria</taxon>
        <taxon>Pseudomonadati</taxon>
        <taxon>Pseudomonadota</taxon>
        <taxon>Alphaproteobacteria</taxon>
        <taxon>Hyphomicrobiales</taxon>
        <taxon>Aurantimonadaceae</taxon>
        <taxon>Jiella</taxon>
    </lineage>
</organism>
<gene>
    <name evidence="8" type="ORF">E3C22_11035</name>
</gene>
<protein>
    <recommendedName>
        <fullName evidence="5">Small-conductance mechanosensitive channel</fullName>
    </recommendedName>
</protein>
<feature type="transmembrane region" description="Helical" evidence="5">
    <location>
        <begin position="104"/>
        <end position="130"/>
    </location>
</feature>
<comment type="subcellular location">
    <subcellularLocation>
        <location evidence="5">Cell inner membrane</location>
        <topology evidence="5">Multi-pass membrane protein</topology>
    </subcellularLocation>
    <subcellularLocation>
        <location evidence="1">Membrane</location>
    </subcellularLocation>
</comment>
<keyword evidence="5" id="KW-0407">Ion channel</keyword>
<keyword evidence="4 5" id="KW-0472">Membrane</keyword>
<dbReference type="Pfam" id="PF00924">
    <property type="entry name" value="MS_channel_2nd"/>
    <property type="match status" value="1"/>
</dbReference>
<evidence type="ECO:0000259" key="7">
    <source>
        <dbReference type="Pfam" id="PF00924"/>
    </source>
</evidence>
<dbReference type="Proteomes" id="UP000298179">
    <property type="component" value="Unassembled WGS sequence"/>
</dbReference>
<comment type="similarity">
    <text evidence="5">Belongs to the MscS (TC 1.A.23) family.</text>
</comment>
<keyword evidence="2 5" id="KW-0812">Transmembrane</keyword>